<evidence type="ECO:0000256" key="3">
    <source>
        <dbReference type="ARBA" id="ARBA00023163"/>
    </source>
</evidence>
<dbReference type="Gene3D" id="2.10.109.10">
    <property type="entry name" value="Umud Fragment, subunit A"/>
    <property type="match status" value="1"/>
</dbReference>
<dbReference type="CDD" id="cd00093">
    <property type="entry name" value="HTH_XRE"/>
    <property type="match status" value="1"/>
</dbReference>
<dbReference type="InterPro" id="IPR036286">
    <property type="entry name" value="LexA/Signal_pep-like_sf"/>
</dbReference>
<dbReference type="SUPFAM" id="SSF51306">
    <property type="entry name" value="LexA/Signal peptidase"/>
    <property type="match status" value="1"/>
</dbReference>
<protein>
    <submittedName>
        <fullName evidence="5">SOS-response transcriptional repressor LexA (RecA-mediated autopeptidase)</fullName>
    </submittedName>
</protein>
<dbReference type="InterPro" id="IPR015927">
    <property type="entry name" value="Peptidase_S24_S26A/B/C"/>
</dbReference>
<sequence>MTVFAQKLKKVREESALSQKAFAEKLGIGPVSMNRLEKGNQSPDVHVLVGLRTLFGVDLNWLLNDNAAPESAIKPSIPVYDASQLNLPEDQRQRSTVLDIPAVEGDYAYRVKDEAMLPQVRQGDFVVVQQHQPVLGDLLLCLTETGLVQVRRLSRVNNQMVLAADNPIYDQIVPAENRTVLGKILRVVRTFEV</sequence>
<evidence type="ECO:0000313" key="5">
    <source>
        <dbReference type="EMBL" id="SEA34455.1"/>
    </source>
</evidence>
<dbReference type="PROSITE" id="PS50943">
    <property type="entry name" value="HTH_CROC1"/>
    <property type="match status" value="1"/>
</dbReference>
<dbReference type="Proteomes" id="UP000199409">
    <property type="component" value="Unassembled WGS sequence"/>
</dbReference>
<accession>A0A1H4AEP1</accession>
<dbReference type="InterPro" id="IPR010982">
    <property type="entry name" value="Lambda_DNA-bd_dom_sf"/>
</dbReference>
<dbReference type="RefSeq" id="WP_092347091.1">
    <property type="nucleotide sequence ID" value="NZ_FNQN01000005.1"/>
</dbReference>
<evidence type="ECO:0000259" key="4">
    <source>
        <dbReference type="PROSITE" id="PS50943"/>
    </source>
</evidence>
<evidence type="ECO:0000313" key="6">
    <source>
        <dbReference type="Proteomes" id="UP000199409"/>
    </source>
</evidence>
<dbReference type="AlphaFoldDB" id="A0A1H4AEP1"/>
<dbReference type="PANTHER" id="PTHR40661">
    <property type="match status" value="1"/>
</dbReference>
<dbReference type="Gene3D" id="1.10.260.40">
    <property type="entry name" value="lambda repressor-like DNA-binding domains"/>
    <property type="match status" value="1"/>
</dbReference>
<keyword evidence="3" id="KW-0804">Transcription</keyword>
<dbReference type="Pfam" id="PF01381">
    <property type="entry name" value="HTH_3"/>
    <property type="match status" value="1"/>
</dbReference>
<dbReference type="SMART" id="SM00530">
    <property type="entry name" value="HTH_XRE"/>
    <property type="match status" value="1"/>
</dbReference>
<organism evidence="5 6">
    <name type="scientific">Desulfuromusa kysingii</name>
    <dbReference type="NCBI Taxonomy" id="37625"/>
    <lineage>
        <taxon>Bacteria</taxon>
        <taxon>Pseudomonadati</taxon>
        <taxon>Thermodesulfobacteriota</taxon>
        <taxon>Desulfuromonadia</taxon>
        <taxon>Desulfuromonadales</taxon>
        <taxon>Geopsychrobacteraceae</taxon>
        <taxon>Desulfuromusa</taxon>
    </lineage>
</organism>
<evidence type="ECO:0000256" key="2">
    <source>
        <dbReference type="ARBA" id="ARBA00023125"/>
    </source>
</evidence>
<dbReference type="PANTHER" id="PTHR40661:SF3">
    <property type="entry name" value="FELS-1 PROPHAGE TRANSCRIPTIONAL REGULATOR"/>
    <property type="match status" value="1"/>
</dbReference>
<keyword evidence="1" id="KW-0805">Transcription regulation</keyword>
<dbReference type="STRING" id="37625.SAMN05660420_01806"/>
<name>A0A1H4AEP1_9BACT</name>
<evidence type="ECO:0000256" key="1">
    <source>
        <dbReference type="ARBA" id="ARBA00023015"/>
    </source>
</evidence>
<dbReference type="OrthoDB" id="5405601at2"/>
<dbReference type="GO" id="GO:0003677">
    <property type="term" value="F:DNA binding"/>
    <property type="evidence" value="ECO:0007669"/>
    <property type="project" value="UniProtKB-KW"/>
</dbReference>
<dbReference type="InterPro" id="IPR001387">
    <property type="entry name" value="Cro/C1-type_HTH"/>
</dbReference>
<reference evidence="5 6" key="1">
    <citation type="submission" date="2016-10" db="EMBL/GenBank/DDBJ databases">
        <authorList>
            <person name="de Groot N.N."/>
        </authorList>
    </citation>
    <scope>NUCLEOTIDE SEQUENCE [LARGE SCALE GENOMIC DNA]</scope>
    <source>
        <strain evidence="5 6">DSM 7343</strain>
    </source>
</reference>
<proteinExistence type="predicted"/>
<dbReference type="SUPFAM" id="SSF47413">
    <property type="entry name" value="lambda repressor-like DNA-binding domains"/>
    <property type="match status" value="1"/>
</dbReference>
<dbReference type="Pfam" id="PF00717">
    <property type="entry name" value="Peptidase_S24"/>
    <property type="match status" value="1"/>
</dbReference>
<keyword evidence="2" id="KW-0238">DNA-binding</keyword>
<dbReference type="InterPro" id="IPR039418">
    <property type="entry name" value="LexA-like"/>
</dbReference>
<gene>
    <name evidence="5" type="ORF">SAMN05660420_01806</name>
</gene>
<dbReference type="CDD" id="cd06529">
    <property type="entry name" value="S24_LexA-like"/>
    <property type="match status" value="1"/>
</dbReference>
<feature type="domain" description="HTH cro/C1-type" evidence="4">
    <location>
        <begin position="8"/>
        <end position="62"/>
    </location>
</feature>
<keyword evidence="6" id="KW-1185">Reference proteome</keyword>
<dbReference type="EMBL" id="FNQN01000005">
    <property type="protein sequence ID" value="SEA34455.1"/>
    <property type="molecule type" value="Genomic_DNA"/>
</dbReference>